<organism evidence="2 3">
    <name type="scientific">Racocetra fulgida</name>
    <dbReference type="NCBI Taxonomy" id="60492"/>
    <lineage>
        <taxon>Eukaryota</taxon>
        <taxon>Fungi</taxon>
        <taxon>Fungi incertae sedis</taxon>
        <taxon>Mucoromycota</taxon>
        <taxon>Glomeromycotina</taxon>
        <taxon>Glomeromycetes</taxon>
        <taxon>Diversisporales</taxon>
        <taxon>Gigasporaceae</taxon>
        <taxon>Racocetra</taxon>
    </lineage>
</organism>
<feature type="coiled-coil region" evidence="1">
    <location>
        <begin position="125"/>
        <end position="152"/>
    </location>
</feature>
<gene>
    <name evidence="2" type="ORF">RFULGI_LOCUS2153</name>
</gene>
<sequence>MYKKNRISVKEIQNKKVEFLPDEYENYCRILDPIGEKGVLFCKQKAVVRNQLVELSQSDDKIMSAAYRYCTELCKLQIQTQQPLHIYNNIAIKNEPNKSEIEKTPMTIQEPEDSQNMLLVMRNEHEKKEEMIAYLEAEIQRKESQYNKLSFEFNKIVKILELENDERHQILKKIKAEID</sequence>
<protein>
    <submittedName>
        <fullName evidence="2">2629_t:CDS:1</fullName>
    </submittedName>
</protein>
<dbReference type="AlphaFoldDB" id="A0A9N8WQ44"/>
<keyword evidence="3" id="KW-1185">Reference proteome</keyword>
<comment type="caution">
    <text evidence="2">The sequence shown here is derived from an EMBL/GenBank/DDBJ whole genome shotgun (WGS) entry which is preliminary data.</text>
</comment>
<dbReference type="Proteomes" id="UP000789396">
    <property type="component" value="Unassembled WGS sequence"/>
</dbReference>
<proteinExistence type="predicted"/>
<keyword evidence="1" id="KW-0175">Coiled coil</keyword>
<dbReference type="EMBL" id="CAJVPZ010001547">
    <property type="protein sequence ID" value="CAG8494806.1"/>
    <property type="molecule type" value="Genomic_DNA"/>
</dbReference>
<evidence type="ECO:0000313" key="3">
    <source>
        <dbReference type="Proteomes" id="UP000789396"/>
    </source>
</evidence>
<feature type="non-terminal residue" evidence="2">
    <location>
        <position position="179"/>
    </location>
</feature>
<dbReference type="OrthoDB" id="2397810at2759"/>
<accession>A0A9N8WQ44</accession>
<name>A0A9N8WQ44_9GLOM</name>
<evidence type="ECO:0000256" key="1">
    <source>
        <dbReference type="SAM" id="Coils"/>
    </source>
</evidence>
<evidence type="ECO:0000313" key="2">
    <source>
        <dbReference type="EMBL" id="CAG8494806.1"/>
    </source>
</evidence>
<reference evidence="2" key="1">
    <citation type="submission" date="2021-06" db="EMBL/GenBank/DDBJ databases">
        <authorList>
            <person name="Kallberg Y."/>
            <person name="Tangrot J."/>
            <person name="Rosling A."/>
        </authorList>
    </citation>
    <scope>NUCLEOTIDE SEQUENCE</scope>
    <source>
        <strain evidence="2">IN212</strain>
    </source>
</reference>